<organism evidence="8 9">
    <name type="scientific">Helicobacter mastomyrinus</name>
    <dbReference type="NCBI Taxonomy" id="287948"/>
    <lineage>
        <taxon>Bacteria</taxon>
        <taxon>Pseudomonadati</taxon>
        <taxon>Campylobacterota</taxon>
        <taxon>Epsilonproteobacteria</taxon>
        <taxon>Campylobacterales</taxon>
        <taxon>Helicobacteraceae</taxon>
        <taxon>Helicobacter</taxon>
    </lineage>
</organism>
<evidence type="ECO:0000313" key="9">
    <source>
        <dbReference type="Proteomes" id="UP001434737"/>
    </source>
</evidence>
<keyword evidence="2" id="KW-1003">Cell membrane</keyword>
<evidence type="ECO:0000256" key="2">
    <source>
        <dbReference type="ARBA" id="ARBA00022475"/>
    </source>
</evidence>
<dbReference type="EMBL" id="CP145316">
    <property type="protein sequence ID" value="XAM17426.1"/>
    <property type="molecule type" value="Genomic_DNA"/>
</dbReference>
<protein>
    <submittedName>
        <fullName evidence="8">Multidrug efflux SMR transporter</fullName>
    </submittedName>
</protein>
<name>A0ABZ3F2Q1_9HELI</name>
<dbReference type="PANTHER" id="PTHR30561:SF7">
    <property type="entry name" value="GUANIDINIUM EFFLUX SYSTEM SUBUNIT GDNC-RELATED"/>
    <property type="match status" value="1"/>
</dbReference>
<feature type="transmembrane region" description="Helical" evidence="7">
    <location>
        <begin position="90"/>
        <end position="108"/>
    </location>
</feature>
<dbReference type="InterPro" id="IPR037185">
    <property type="entry name" value="EmrE-like"/>
</dbReference>
<feature type="transmembrane region" description="Helical" evidence="7">
    <location>
        <begin position="12"/>
        <end position="29"/>
    </location>
</feature>
<reference evidence="8 9" key="1">
    <citation type="submission" date="2024-02" db="EMBL/GenBank/DDBJ databases">
        <title>Genome and pathogenicity analysis of Helicobacter mastomyrinus isolated from mice.</title>
        <authorList>
            <person name="Zhu L."/>
        </authorList>
    </citation>
    <scope>NUCLEOTIDE SEQUENCE [LARGE SCALE GENOMIC DNA]</scope>
    <source>
        <strain evidence="8 9">Hm-17</strain>
    </source>
</reference>
<dbReference type="Gene3D" id="1.10.3730.20">
    <property type="match status" value="1"/>
</dbReference>
<dbReference type="Proteomes" id="UP001434737">
    <property type="component" value="Chromosome"/>
</dbReference>
<feature type="transmembrane region" description="Helical" evidence="7">
    <location>
        <begin position="63"/>
        <end position="84"/>
    </location>
</feature>
<keyword evidence="3 6" id="KW-0812">Transmembrane</keyword>
<dbReference type="Pfam" id="PF00893">
    <property type="entry name" value="Multi_Drug_Res"/>
    <property type="match status" value="1"/>
</dbReference>
<keyword evidence="5 7" id="KW-0472">Membrane</keyword>
<keyword evidence="9" id="KW-1185">Reference proteome</keyword>
<dbReference type="PANTHER" id="PTHR30561">
    <property type="entry name" value="SMR FAMILY PROTON-DEPENDENT DRUG EFFLUX TRANSPORTER SUGE"/>
    <property type="match status" value="1"/>
</dbReference>
<feature type="transmembrane region" description="Helical" evidence="7">
    <location>
        <begin position="35"/>
        <end position="56"/>
    </location>
</feature>
<proteinExistence type="inferred from homology"/>
<evidence type="ECO:0000313" key="8">
    <source>
        <dbReference type="EMBL" id="XAM17426.1"/>
    </source>
</evidence>
<evidence type="ECO:0000256" key="6">
    <source>
        <dbReference type="RuleBase" id="RU003942"/>
    </source>
</evidence>
<evidence type="ECO:0000256" key="3">
    <source>
        <dbReference type="ARBA" id="ARBA00022692"/>
    </source>
</evidence>
<dbReference type="RefSeq" id="WP_343353099.1">
    <property type="nucleotide sequence ID" value="NZ_CP145316.1"/>
</dbReference>
<evidence type="ECO:0000256" key="4">
    <source>
        <dbReference type="ARBA" id="ARBA00022989"/>
    </source>
</evidence>
<evidence type="ECO:0000256" key="7">
    <source>
        <dbReference type="SAM" id="Phobius"/>
    </source>
</evidence>
<dbReference type="InterPro" id="IPR045324">
    <property type="entry name" value="Small_multidrug_res"/>
</dbReference>
<dbReference type="SUPFAM" id="SSF103481">
    <property type="entry name" value="Multidrug resistance efflux transporter EmrE"/>
    <property type="match status" value="1"/>
</dbReference>
<gene>
    <name evidence="8" type="ORF">V3I05_06970</name>
</gene>
<sequence length="134" mass="14454">MKKLTITTNMAWALVLFGGMIECFWVSGLNYADSFALYMLTGIGIIVSFCCAVMAMKKIEVGVCYAVFVGIGTAGIVLTEMLVFDEPFSLAKISLIVLLLIGVVGLKFQAKEDDALADELAKDLGLDEISQEAK</sequence>
<comment type="subcellular location">
    <subcellularLocation>
        <location evidence="1 6">Cell membrane</location>
        <topology evidence="1 6">Multi-pass membrane protein</topology>
    </subcellularLocation>
</comment>
<evidence type="ECO:0000256" key="5">
    <source>
        <dbReference type="ARBA" id="ARBA00023136"/>
    </source>
</evidence>
<accession>A0ABZ3F2Q1</accession>
<evidence type="ECO:0000256" key="1">
    <source>
        <dbReference type="ARBA" id="ARBA00004651"/>
    </source>
</evidence>
<comment type="similarity">
    <text evidence="6">Belongs to the drug/metabolite transporter (DMT) superfamily. Small multidrug resistance (SMR) (TC 2.A.7.1) family.</text>
</comment>
<keyword evidence="4 7" id="KW-1133">Transmembrane helix</keyword>
<dbReference type="InterPro" id="IPR000390">
    <property type="entry name" value="Small_drug/metabolite_transptr"/>
</dbReference>